<evidence type="ECO:0000256" key="1">
    <source>
        <dbReference type="SAM" id="MobiDB-lite"/>
    </source>
</evidence>
<evidence type="ECO:0000313" key="3">
    <source>
        <dbReference type="Proteomes" id="UP001141434"/>
    </source>
</evidence>
<dbReference type="Proteomes" id="UP001141434">
    <property type="component" value="Unassembled WGS sequence"/>
</dbReference>
<dbReference type="RefSeq" id="XP_056507132.1">
    <property type="nucleotide sequence ID" value="XM_056660634.1"/>
</dbReference>
<accession>A0A9W9EHI1</accession>
<dbReference type="AlphaFoldDB" id="A0A9W9EHI1"/>
<feature type="compositionally biased region" description="Low complexity" evidence="1">
    <location>
        <begin position="50"/>
        <end position="68"/>
    </location>
</feature>
<reference evidence="2" key="1">
    <citation type="submission" date="2022-11" db="EMBL/GenBank/DDBJ databases">
        <authorList>
            <person name="Petersen C."/>
        </authorList>
    </citation>
    <scope>NUCLEOTIDE SEQUENCE</scope>
    <source>
        <strain evidence="2">IBT 34128</strain>
    </source>
</reference>
<comment type="caution">
    <text evidence="2">The sequence shown here is derived from an EMBL/GenBank/DDBJ whole genome shotgun (WGS) entry which is preliminary data.</text>
</comment>
<dbReference type="OrthoDB" id="73875at2759"/>
<proteinExistence type="predicted"/>
<reference evidence="2" key="2">
    <citation type="journal article" date="2023" name="IMA Fungus">
        <title>Comparative genomic study of the Penicillium genus elucidates a diverse pangenome and 15 lateral gene transfer events.</title>
        <authorList>
            <person name="Petersen C."/>
            <person name="Sorensen T."/>
            <person name="Nielsen M.R."/>
            <person name="Sondergaard T.E."/>
            <person name="Sorensen J.L."/>
            <person name="Fitzpatrick D.A."/>
            <person name="Frisvad J.C."/>
            <person name="Nielsen K.L."/>
        </authorList>
    </citation>
    <scope>NUCLEOTIDE SEQUENCE</scope>
    <source>
        <strain evidence="2">IBT 34128</strain>
    </source>
</reference>
<gene>
    <name evidence="2" type="ORF">NUU61_010109</name>
</gene>
<organism evidence="2 3">
    <name type="scientific">Penicillium alfredii</name>
    <dbReference type="NCBI Taxonomy" id="1506179"/>
    <lineage>
        <taxon>Eukaryota</taxon>
        <taxon>Fungi</taxon>
        <taxon>Dikarya</taxon>
        <taxon>Ascomycota</taxon>
        <taxon>Pezizomycotina</taxon>
        <taxon>Eurotiomycetes</taxon>
        <taxon>Eurotiomycetidae</taxon>
        <taxon>Eurotiales</taxon>
        <taxon>Aspergillaceae</taxon>
        <taxon>Penicillium</taxon>
    </lineage>
</organism>
<sequence length="363" mass="41196">MTKISSNRSFRALTSAFVVTILLLYTIKLKHESTASPPAIQHIPKHSIPSERSIPSEISIPQSSPAPEVLNERHRPRVKKRKSDTTVPSDGDTTDTSPIVPGVDKVIHKSRENGKLEKGATSLFYTGLPGGVKGWQKDVEMCLKWAKKNIRDKHRPNQEVELVAFGDVISETWRETKYAGIVRPFEKSPGASLKAEEKDATAAEKDWKAPKYKDIKQEWGWQVKEPFEKAISTAFAQLSAGVVYLCTPNDHVWNPERTWGKFEYPVLTRESGMVSKIIRYDPFEYKKDKDGKLVTISDNEESPEKPITFRPRTVWDRSKDKLTSDDTVNVASRNSFLLDELKKEDYPSGNWRAYDDDNGVEEC</sequence>
<keyword evidence="3" id="KW-1185">Reference proteome</keyword>
<protein>
    <submittedName>
        <fullName evidence="2">Uncharacterized protein</fullName>
    </submittedName>
</protein>
<name>A0A9W9EHI1_9EURO</name>
<dbReference type="EMBL" id="JAPMSZ010000012">
    <property type="protein sequence ID" value="KAJ5081845.1"/>
    <property type="molecule type" value="Genomic_DNA"/>
</dbReference>
<feature type="region of interest" description="Disordered" evidence="1">
    <location>
        <begin position="38"/>
        <end position="101"/>
    </location>
</feature>
<evidence type="ECO:0000313" key="2">
    <source>
        <dbReference type="EMBL" id="KAJ5081845.1"/>
    </source>
</evidence>
<dbReference type="GeneID" id="81399803"/>